<organism evidence="1 2">
    <name type="scientific">Aspergillus terreus</name>
    <dbReference type="NCBI Taxonomy" id="33178"/>
    <lineage>
        <taxon>Eukaryota</taxon>
        <taxon>Fungi</taxon>
        <taxon>Dikarya</taxon>
        <taxon>Ascomycota</taxon>
        <taxon>Pezizomycotina</taxon>
        <taxon>Eurotiomycetes</taxon>
        <taxon>Eurotiomycetidae</taxon>
        <taxon>Eurotiales</taxon>
        <taxon>Aspergillaceae</taxon>
        <taxon>Aspergillus</taxon>
        <taxon>Aspergillus subgen. Circumdati</taxon>
    </lineage>
</organism>
<dbReference type="GO" id="GO:0005543">
    <property type="term" value="F:phospholipid binding"/>
    <property type="evidence" value="ECO:0007669"/>
    <property type="project" value="TreeGrafter"/>
</dbReference>
<dbReference type="AlphaFoldDB" id="A0A5M3YTV5"/>
<dbReference type="PANTHER" id="PTHR11362:SF85">
    <property type="entry name" value="INHIBITOR (TFS1), PUTATIVE (AFU_ORTHOLOGUE AFUA_4G08120)-RELATED"/>
    <property type="match status" value="1"/>
</dbReference>
<dbReference type="SUPFAM" id="SSF49777">
    <property type="entry name" value="PEBP-like"/>
    <property type="match status" value="1"/>
</dbReference>
<dbReference type="Gene3D" id="3.90.280.10">
    <property type="entry name" value="PEBP-like"/>
    <property type="match status" value="1"/>
</dbReference>
<evidence type="ECO:0000313" key="2">
    <source>
        <dbReference type="Proteomes" id="UP000452235"/>
    </source>
</evidence>
<dbReference type="CDD" id="cd00866">
    <property type="entry name" value="PEBP_euk"/>
    <property type="match status" value="1"/>
</dbReference>
<dbReference type="Proteomes" id="UP000452235">
    <property type="component" value="Unassembled WGS sequence"/>
</dbReference>
<dbReference type="InterPro" id="IPR008914">
    <property type="entry name" value="PEBP"/>
</dbReference>
<gene>
    <name evidence="1" type="ORF">ATEIFO6365_0004065300</name>
</gene>
<dbReference type="Pfam" id="PF01161">
    <property type="entry name" value="PBP"/>
    <property type="match status" value="1"/>
</dbReference>
<proteinExistence type="predicted"/>
<dbReference type="GO" id="GO:0030414">
    <property type="term" value="F:peptidase inhibitor activity"/>
    <property type="evidence" value="ECO:0007669"/>
    <property type="project" value="TreeGrafter"/>
</dbReference>
<accession>A0A5M3YTV5</accession>
<dbReference type="InterPro" id="IPR035810">
    <property type="entry name" value="PEBP_euk"/>
</dbReference>
<protein>
    <submittedName>
        <fullName evidence="1">Phosphatidylethanolamine-binding protein</fullName>
    </submittedName>
</protein>
<dbReference type="InterPro" id="IPR036610">
    <property type="entry name" value="PEBP-like_sf"/>
</dbReference>
<comment type="caution">
    <text evidence="1">The sequence shown here is derived from an EMBL/GenBank/DDBJ whole genome shotgun (WGS) entry which is preliminary data.</text>
</comment>
<dbReference type="PANTHER" id="PTHR11362">
    <property type="entry name" value="PHOSPHATIDYLETHANOLAMINE-BINDING PROTEIN"/>
    <property type="match status" value="1"/>
</dbReference>
<dbReference type="GO" id="GO:0046578">
    <property type="term" value="P:regulation of Ras protein signal transduction"/>
    <property type="evidence" value="ECO:0007669"/>
    <property type="project" value="TreeGrafter"/>
</dbReference>
<dbReference type="OrthoDB" id="2506647at2759"/>
<dbReference type="EMBL" id="BLJY01000004">
    <property type="protein sequence ID" value="GFF15534.1"/>
    <property type="molecule type" value="Genomic_DNA"/>
</dbReference>
<keyword evidence="2" id="KW-1185">Reference proteome</keyword>
<reference evidence="1 2" key="1">
    <citation type="submission" date="2020-01" db="EMBL/GenBank/DDBJ databases">
        <title>Aspergillus terreus IFO 6365 whole genome shotgun sequence.</title>
        <authorList>
            <person name="Kanamasa S."/>
            <person name="Takahashi H."/>
        </authorList>
    </citation>
    <scope>NUCLEOTIDE SEQUENCE [LARGE SCALE GENOMIC DNA]</scope>
    <source>
        <strain evidence="1 2">IFO 6365</strain>
    </source>
</reference>
<sequence length="191" mass="21223">MSQDLAQALSQSGLLTPDLQPLLSPDLVPSTALTVQFGEKTVSYGNFFRASECKAAPSISFSKEADDPDASRRYTLLLIDPDAPTPDDPKFAYWRHWVVSGLRPADAGDVTATATVLTEYLGPGPKDESKPHRYLYLLFREPEQFALSKEDVGGEEFTQRRSFKAAEWVEMHGLKLVGLNWMRGVGDGWKE</sequence>
<name>A0A5M3YTV5_ASPTE</name>
<dbReference type="GO" id="GO:0030162">
    <property type="term" value="P:regulation of proteolysis"/>
    <property type="evidence" value="ECO:0007669"/>
    <property type="project" value="TreeGrafter"/>
</dbReference>
<evidence type="ECO:0000313" key="1">
    <source>
        <dbReference type="EMBL" id="GFF15534.1"/>
    </source>
</evidence>
<dbReference type="VEuPathDB" id="FungiDB:ATEG_04668"/>